<keyword evidence="6" id="KW-1185">Reference proteome</keyword>
<evidence type="ECO:0000256" key="4">
    <source>
        <dbReference type="ARBA" id="ARBA00023136"/>
    </source>
</evidence>
<dbReference type="GO" id="GO:0016020">
    <property type="term" value="C:membrane"/>
    <property type="evidence" value="ECO:0007669"/>
    <property type="project" value="UniProtKB-SubCell"/>
</dbReference>
<dbReference type="AlphaFoldDB" id="A0A6J1LRB8"/>
<dbReference type="OMA" id="CDFTGCW"/>
<name>A0A6J1LRB8_DROHY</name>
<accession>A0A6J1LRB8</accession>
<feature type="transmembrane region" description="Helical" evidence="5">
    <location>
        <begin position="31"/>
        <end position="52"/>
    </location>
</feature>
<evidence type="ECO:0000313" key="7">
    <source>
        <dbReference type="RefSeq" id="XP_023166240.1"/>
    </source>
</evidence>
<dbReference type="OrthoDB" id="7933078at2759"/>
<comment type="similarity">
    <text evidence="5">Belongs to the BI1 family.</text>
</comment>
<keyword evidence="2 5" id="KW-0812">Transmembrane</keyword>
<evidence type="ECO:0000313" key="6">
    <source>
        <dbReference type="Proteomes" id="UP000504633"/>
    </source>
</evidence>
<dbReference type="RefSeq" id="XP_023166240.1">
    <property type="nucleotide sequence ID" value="XM_023310472.2"/>
</dbReference>
<dbReference type="Proteomes" id="UP000504633">
    <property type="component" value="Unplaced"/>
</dbReference>
<comment type="subcellular location">
    <subcellularLocation>
        <location evidence="1">Membrane</location>
        <topology evidence="1">Multi-pass membrane protein</topology>
    </subcellularLocation>
</comment>
<organism evidence="6 7">
    <name type="scientific">Drosophila hydei</name>
    <name type="common">Fruit fly</name>
    <dbReference type="NCBI Taxonomy" id="7224"/>
    <lineage>
        <taxon>Eukaryota</taxon>
        <taxon>Metazoa</taxon>
        <taxon>Ecdysozoa</taxon>
        <taxon>Arthropoda</taxon>
        <taxon>Hexapoda</taxon>
        <taxon>Insecta</taxon>
        <taxon>Pterygota</taxon>
        <taxon>Neoptera</taxon>
        <taxon>Endopterygota</taxon>
        <taxon>Diptera</taxon>
        <taxon>Brachycera</taxon>
        <taxon>Muscomorpha</taxon>
        <taxon>Ephydroidea</taxon>
        <taxon>Drosophilidae</taxon>
        <taxon>Drosophila</taxon>
    </lineage>
</organism>
<dbReference type="KEGG" id="dhe:111596311"/>
<evidence type="ECO:0000256" key="5">
    <source>
        <dbReference type="RuleBase" id="RU004379"/>
    </source>
</evidence>
<feature type="transmembrane region" description="Helical" evidence="5">
    <location>
        <begin position="210"/>
        <end position="235"/>
    </location>
</feature>
<dbReference type="GeneID" id="111596311"/>
<dbReference type="PANTHER" id="PTHR23291:SF47">
    <property type="entry name" value="TRANSMEMBRANE BAX INHIBITOR MOTIF CONTAINING 7"/>
    <property type="match status" value="1"/>
</dbReference>
<feature type="transmembrane region" description="Helical" evidence="5">
    <location>
        <begin position="95"/>
        <end position="115"/>
    </location>
</feature>
<sequence>MRRVNYDSDEDHTEGTDWGDEGTRRHFISKVLTIIAFQMAFTAAITCGVLFIDPAKSFFLQYWYMCYIGTGGMIVISFILYCCRSLARHPIVGSVLLFLYTIFATILVCSVTVYYEINLILYALGITVLLCTCLTLFALFLPCDFTGYGPYLCVAGIILFGIGLLASFIGGTVLNWIYACLGLLLFSLYLVYDIQLMVGRHSNQYSESDYILAALNIYIDVVRIFLMLLRIIGLIKHG</sequence>
<evidence type="ECO:0000256" key="1">
    <source>
        <dbReference type="ARBA" id="ARBA00004141"/>
    </source>
</evidence>
<gene>
    <name evidence="7" type="primary">LOC111596311</name>
</gene>
<reference evidence="7" key="1">
    <citation type="submission" date="2025-08" db="UniProtKB">
        <authorList>
            <consortium name="RefSeq"/>
        </authorList>
    </citation>
    <scope>IDENTIFICATION</scope>
    <source>
        <strain evidence="7">15085-1641.00</strain>
        <tissue evidence="7">Whole body</tissue>
    </source>
</reference>
<keyword evidence="4 5" id="KW-0472">Membrane</keyword>
<dbReference type="InterPro" id="IPR006214">
    <property type="entry name" value="Bax_inhibitor_1-related"/>
</dbReference>
<evidence type="ECO:0000256" key="2">
    <source>
        <dbReference type="ARBA" id="ARBA00022692"/>
    </source>
</evidence>
<evidence type="ECO:0000256" key="3">
    <source>
        <dbReference type="ARBA" id="ARBA00022989"/>
    </source>
</evidence>
<dbReference type="Pfam" id="PF01027">
    <property type="entry name" value="Bax1-I"/>
    <property type="match status" value="1"/>
</dbReference>
<feature type="transmembrane region" description="Helical" evidence="5">
    <location>
        <begin position="58"/>
        <end position="83"/>
    </location>
</feature>
<keyword evidence="3 5" id="KW-1133">Transmembrane helix</keyword>
<proteinExistence type="inferred from homology"/>
<protein>
    <submittedName>
        <fullName evidence="7">Protein lifeguard 1 isoform X1</fullName>
    </submittedName>
</protein>
<feature type="transmembrane region" description="Helical" evidence="5">
    <location>
        <begin position="176"/>
        <end position="198"/>
    </location>
</feature>
<dbReference type="PANTHER" id="PTHR23291">
    <property type="entry name" value="BAX INHIBITOR-RELATED"/>
    <property type="match status" value="1"/>
</dbReference>
<feature type="transmembrane region" description="Helical" evidence="5">
    <location>
        <begin position="148"/>
        <end position="170"/>
    </location>
</feature>
<feature type="transmembrane region" description="Helical" evidence="5">
    <location>
        <begin position="121"/>
        <end position="141"/>
    </location>
</feature>